<dbReference type="AlphaFoldDB" id="A0A0A9GWT8"/>
<protein>
    <submittedName>
        <fullName evidence="2">Uncharacterized protein</fullName>
    </submittedName>
</protein>
<organism evidence="2">
    <name type="scientific">Arundo donax</name>
    <name type="common">Giant reed</name>
    <name type="synonym">Donax arundinaceus</name>
    <dbReference type="NCBI Taxonomy" id="35708"/>
    <lineage>
        <taxon>Eukaryota</taxon>
        <taxon>Viridiplantae</taxon>
        <taxon>Streptophyta</taxon>
        <taxon>Embryophyta</taxon>
        <taxon>Tracheophyta</taxon>
        <taxon>Spermatophyta</taxon>
        <taxon>Magnoliopsida</taxon>
        <taxon>Liliopsida</taxon>
        <taxon>Poales</taxon>
        <taxon>Poaceae</taxon>
        <taxon>PACMAD clade</taxon>
        <taxon>Arundinoideae</taxon>
        <taxon>Arundineae</taxon>
        <taxon>Arundo</taxon>
    </lineage>
</organism>
<evidence type="ECO:0000313" key="2">
    <source>
        <dbReference type="EMBL" id="JAE27026.1"/>
    </source>
</evidence>
<evidence type="ECO:0000256" key="1">
    <source>
        <dbReference type="SAM" id="MobiDB-lite"/>
    </source>
</evidence>
<proteinExistence type="predicted"/>
<reference evidence="2" key="2">
    <citation type="journal article" date="2015" name="Data Brief">
        <title>Shoot transcriptome of the giant reed, Arundo donax.</title>
        <authorList>
            <person name="Barrero R.A."/>
            <person name="Guerrero F.D."/>
            <person name="Moolhuijzen P."/>
            <person name="Goolsby J.A."/>
            <person name="Tidwell J."/>
            <person name="Bellgard S.E."/>
            <person name="Bellgard M.I."/>
        </authorList>
    </citation>
    <scope>NUCLEOTIDE SEQUENCE</scope>
    <source>
        <tissue evidence="2">Shoot tissue taken approximately 20 cm above the soil surface</tissue>
    </source>
</reference>
<feature type="region of interest" description="Disordered" evidence="1">
    <location>
        <begin position="1"/>
        <end position="26"/>
    </location>
</feature>
<reference evidence="2" key="1">
    <citation type="submission" date="2014-09" db="EMBL/GenBank/DDBJ databases">
        <authorList>
            <person name="Magalhaes I.L.F."/>
            <person name="Oliveira U."/>
            <person name="Santos F.R."/>
            <person name="Vidigal T.H.D.A."/>
            <person name="Brescovit A.D."/>
            <person name="Santos A.J."/>
        </authorList>
    </citation>
    <scope>NUCLEOTIDE SEQUENCE</scope>
    <source>
        <tissue evidence="2">Shoot tissue taken approximately 20 cm above the soil surface</tissue>
    </source>
</reference>
<accession>A0A0A9GWT8</accession>
<name>A0A0A9GWT8_ARUDO</name>
<sequence>MKPNRSKLPHQIYNYLHPPNHPSDLF</sequence>
<dbReference type="EMBL" id="GBRH01170870">
    <property type="protein sequence ID" value="JAE27026.1"/>
    <property type="molecule type" value="Transcribed_RNA"/>
</dbReference>